<dbReference type="InterPro" id="IPR023837">
    <property type="entry name" value="EccCb-like_Actinobacteria"/>
</dbReference>
<evidence type="ECO:0000256" key="4">
    <source>
        <dbReference type="ARBA" id="ARBA00022737"/>
    </source>
</evidence>
<feature type="binding site" evidence="9">
    <location>
        <begin position="493"/>
        <end position="500"/>
    </location>
    <ligand>
        <name>ATP</name>
        <dbReference type="ChEBI" id="CHEBI:30616"/>
    </ligand>
</feature>
<dbReference type="Gene3D" id="3.40.50.300">
    <property type="entry name" value="P-loop containing nucleotide triphosphate hydrolases"/>
    <property type="match status" value="4"/>
</dbReference>
<evidence type="ECO:0000256" key="2">
    <source>
        <dbReference type="ARBA" id="ARBA00022475"/>
    </source>
</evidence>
<dbReference type="RefSeq" id="WP_344311649.1">
    <property type="nucleotide sequence ID" value="NZ_BAAANY010000013.1"/>
</dbReference>
<dbReference type="PANTHER" id="PTHR22683:SF1">
    <property type="entry name" value="TYPE VII SECRETION SYSTEM PROTEIN ESSC"/>
    <property type="match status" value="1"/>
</dbReference>
<feature type="domain" description="FtsK" evidence="12">
    <location>
        <begin position="1130"/>
        <end position="1312"/>
    </location>
</feature>
<dbReference type="InterPro" id="IPR027417">
    <property type="entry name" value="P-loop_NTPase"/>
</dbReference>
<gene>
    <name evidence="13" type="ORF">GCM10009765_38940</name>
</gene>
<feature type="transmembrane region" description="Helical" evidence="11">
    <location>
        <begin position="63"/>
        <end position="82"/>
    </location>
</feature>
<keyword evidence="6 9" id="KW-0067">ATP-binding</keyword>
<feature type="compositionally biased region" description="Pro residues" evidence="10">
    <location>
        <begin position="11"/>
        <end position="28"/>
    </location>
</feature>
<feature type="binding site" evidence="9">
    <location>
        <begin position="851"/>
        <end position="858"/>
    </location>
    <ligand>
        <name>ATP</name>
        <dbReference type="ChEBI" id="CHEBI:30616"/>
    </ligand>
</feature>
<proteinExistence type="predicted"/>
<dbReference type="NCBIfam" id="TIGR03924">
    <property type="entry name" value="T7SS_EccC_a"/>
    <property type="match status" value="1"/>
</dbReference>
<evidence type="ECO:0000256" key="7">
    <source>
        <dbReference type="ARBA" id="ARBA00022989"/>
    </source>
</evidence>
<dbReference type="NCBIfam" id="TIGR03925">
    <property type="entry name" value="T7SS_EccC_b"/>
    <property type="match status" value="1"/>
</dbReference>
<evidence type="ECO:0000256" key="10">
    <source>
        <dbReference type="SAM" id="MobiDB-lite"/>
    </source>
</evidence>
<comment type="subcellular location">
    <subcellularLocation>
        <location evidence="1">Cell membrane</location>
        <topology evidence="1">Multi-pass membrane protein</topology>
    </subcellularLocation>
</comment>
<reference evidence="13 14" key="1">
    <citation type="journal article" date="2019" name="Int. J. Syst. Evol. Microbiol.">
        <title>The Global Catalogue of Microorganisms (GCM) 10K type strain sequencing project: providing services to taxonomists for standard genome sequencing and annotation.</title>
        <authorList>
            <consortium name="The Broad Institute Genomics Platform"/>
            <consortium name="The Broad Institute Genome Sequencing Center for Infectious Disease"/>
            <person name="Wu L."/>
            <person name="Ma J."/>
        </authorList>
    </citation>
    <scope>NUCLEOTIDE SEQUENCE [LARGE SCALE GENOMIC DNA]</scope>
    <source>
        <strain evidence="13 14">JCM 14718</strain>
    </source>
</reference>
<feature type="domain" description="FtsK" evidence="12">
    <location>
        <begin position="833"/>
        <end position="1025"/>
    </location>
</feature>
<evidence type="ECO:0000256" key="5">
    <source>
        <dbReference type="ARBA" id="ARBA00022741"/>
    </source>
</evidence>
<keyword evidence="7 11" id="KW-1133">Transmembrane helix</keyword>
<dbReference type="InterPro" id="IPR003593">
    <property type="entry name" value="AAA+_ATPase"/>
</dbReference>
<protein>
    <submittedName>
        <fullName evidence="13">Type VII secretion protein EccC</fullName>
    </submittedName>
</protein>
<feature type="compositionally biased region" description="Basic residues" evidence="10">
    <location>
        <begin position="1"/>
        <end position="10"/>
    </location>
</feature>
<dbReference type="Proteomes" id="UP001500618">
    <property type="component" value="Unassembled WGS sequence"/>
</dbReference>
<dbReference type="PROSITE" id="PS00675">
    <property type="entry name" value="SIGMA54_INTERACT_1"/>
    <property type="match status" value="1"/>
</dbReference>
<feature type="domain" description="FtsK" evidence="12">
    <location>
        <begin position="470"/>
        <end position="676"/>
    </location>
</feature>
<dbReference type="Pfam" id="PF01580">
    <property type="entry name" value="FtsK_SpoIIIE"/>
    <property type="match status" value="3"/>
</dbReference>
<evidence type="ECO:0000256" key="3">
    <source>
        <dbReference type="ARBA" id="ARBA00022692"/>
    </source>
</evidence>
<evidence type="ECO:0000256" key="11">
    <source>
        <dbReference type="SAM" id="Phobius"/>
    </source>
</evidence>
<dbReference type="SMART" id="SM00382">
    <property type="entry name" value="AAA"/>
    <property type="match status" value="3"/>
</dbReference>
<evidence type="ECO:0000256" key="6">
    <source>
        <dbReference type="ARBA" id="ARBA00022840"/>
    </source>
</evidence>
<dbReference type="SUPFAM" id="SSF52540">
    <property type="entry name" value="P-loop containing nucleoside triphosphate hydrolases"/>
    <property type="match status" value="3"/>
</dbReference>
<feature type="region of interest" description="Disordered" evidence="10">
    <location>
        <begin position="1"/>
        <end position="29"/>
    </location>
</feature>
<feature type="region of interest" description="Disordered" evidence="10">
    <location>
        <begin position="740"/>
        <end position="761"/>
    </location>
</feature>
<keyword evidence="4" id="KW-0677">Repeat</keyword>
<dbReference type="EMBL" id="BAAANY010000013">
    <property type="protein sequence ID" value="GAA1685852.1"/>
    <property type="molecule type" value="Genomic_DNA"/>
</dbReference>
<organism evidence="13 14">
    <name type="scientific">Fodinicola feengrottensis</name>
    <dbReference type="NCBI Taxonomy" id="435914"/>
    <lineage>
        <taxon>Bacteria</taxon>
        <taxon>Bacillati</taxon>
        <taxon>Actinomycetota</taxon>
        <taxon>Actinomycetes</taxon>
        <taxon>Mycobacteriales</taxon>
        <taxon>Fodinicola</taxon>
    </lineage>
</organism>
<dbReference type="PANTHER" id="PTHR22683">
    <property type="entry name" value="SPORULATION PROTEIN RELATED"/>
    <property type="match status" value="1"/>
</dbReference>
<dbReference type="InterPro" id="IPR023836">
    <property type="entry name" value="EccCa-like_Actinobacteria"/>
</dbReference>
<evidence type="ECO:0000256" key="1">
    <source>
        <dbReference type="ARBA" id="ARBA00004651"/>
    </source>
</evidence>
<evidence type="ECO:0000313" key="13">
    <source>
        <dbReference type="EMBL" id="GAA1685852.1"/>
    </source>
</evidence>
<comment type="caution">
    <text evidence="13">The sequence shown here is derived from an EMBL/GenBank/DDBJ whole genome shotgun (WGS) entry which is preliminary data.</text>
</comment>
<name>A0ABN2HDH8_9ACTN</name>
<keyword evidence="2" id="KW-1003">Cell membrane</keyword>
<feature type="transmembrane region" description="Helical" evidence="11">
    <location>
        <begin position="36"/>
        <end position="57"/>
    </location>
</feature>
<evidence type="ECO:0000256" key="9">
    <source>
        <dbReference type="PROSITE-ProRule" id="PRU00289"/>
    </source>
</evidence>
<dbReference type="PROSITE" id="PS50901">
    <property type="entry name" value="FTSK"/>
    <property type="match status" value="3"/>
</dbReference>
<accession>A0ABN2HDH8</accession>
<evidence type="ECO:0000313" key="14">
    <source>
        <dbReference type="Proteomes" id="UP001500618"/>
    </source>
</evidence>
<sequence>MTRLAFHRPPRFAPPEPSNEPVTLPLPPEAGKGRNAGGWLAMILPVLSSVGMAGYMVTFGRPVIIAFGLLFVVVSVGVTIAMRSQMRSSNRRDARRQRARYRAHLEQARGTARANAAAQRAANAVNHPSPVRLWAISTSRERIWERRRRDSDFMRVRIGLGRATLTTPVRLAQQLDPLGEYDWESLAGARRLMSRLGAVQGQPAVVDLGAAGVVSLLGAPERTAGLARALLCQLAVLHAPDDLMIAVEMSDGGDWEWAKWLPHTIEPDAAGESGVLPLVRVDTADLAGFLEREVHARQEQLSLQRTQITFERDQAPRPRHLVVLFTGFQPVSEWGRSQLFRSLLQTAGPTYGLTAIFLASREADEPSRVDLRIRLGEDGRAALEGRTELVSAAVDGCVADTMEPQVADLIARQLAPLRLIDESDQMLTKDVSLTDMLFEGDPLAIDPATLWVRPDSSRLLRVPIGTDSDGGTVLLDLKEAAQGGSGPHGLIVGATGSGKSELLRTLVTGLSLTHSPETLSFVLIDFKGGAAFAPLAGLPHVAGLITNLVDDQAMISRVHAALLGEQQRRQQMLRDAGDVDSIREYQTRRAAGATKPDGTQLEPMPYLMIIVDEFSELLSGRPELVDLFVQIGRVGRSLGMHLLMATQRLEEGRLRGLDSHLSYRICLRTFSASESRAVIGTTDAYQLPSIPGSAYLKVGESVYLRLRVAHVSAAYLTSAQRTEAAGPIRTLVPFEVGPLPDSAVGPAEAEPAEQETTERSGPTELQVLVQQMKPLAAPAHQVWLPPLPPVVPLDLLLGAPGVRPARGMCAPEWAGGDLMVPVGVLDRPLQQDQQLLMVNFGGTQSNLALVGAPQTGRSTLLRTMMLSAMLTHTPDEMQFYCLDFGGGTLYPYADVPHVGNVAGRSDDELVRRTLSEIHSLIGERERLFRSMGVDSVAEFRARRAAGRLPAGTRTADVFLLIDNWGALRGTVEEADALVTEIAARGLGVGVHLVLTASRWMEIRPALRDSIGTRIELRLNDPTDSEINRRLATAIPAGTPGRGLAAPGLYFHLALPRMDGAESTEGLREAQLEILDQIGQAWRGAAAPPIRLLPARIDLPDVLALPARSTNAGASVGVPTGIPIGIAQRDLGQVEVDLATDESHLLVFGDSGSGKTSFLRTWISAMVSRRSGWEVRFVVADYRRSLLGQVPDEHLGAYAADSEALKVYVEQVSAKLRERLPPSTITPRELAARTWWEGPDIYLVVDDYDLVGGGPQSPLRPFVEFLPHARDIGFHIVLARRVAGSSRTLMTDLLVARMQEMGSAGLVLSGDRREGVLVGDQRAAVRPPGRGVLVTRRAPTELIQVAFTEDLMTSGAAR</sequence>
<dbReference type="InterPro" id="IPR050206">
    <property type="entry name" value="FtsK/SpoIIIE/SftA"/>
</dbReference>
<evidence type="ECO:0000256" key="8">
    <source>
        <dbReference type="ARBA" id="ARBA00023136"/>
    </source>
</evidence>
<keyword evidence="14" id="KW-1185">Reference proteome</keyword>
<keyword evidence="3 11" id="KW-0812">Transmembrane</keyword>
<evidence type="ECO:0000259" key="12">
    <source>
        <dbReference type="PROSITE" id="PS50901"/>
    </source>
</evidence>
<keyword evidence="8 11" id="KW-0472">Membrane</keyword>
<keyword evidence="5 9" id="KW-0547">Nucleotide-binding</keyword>
<dbReference type="InterPro" id="IPR002543">
    <property type="entry name" value="FtsK_dom"/>
</dbReference>
<feature type="binding site" evidence="9">
    <location>
        <begin position="1148"/>
        <end position="1155"/>
    </location>
    <ligand>
        <name>ATP</name>
        <dbReference type="ChEBI" id="CHEBI:30616"/>
    </ligand>
</feature>
<dbReference type="InterPro" id="IPR025662">
    <property type="entry name" value="Sigma_54_int_dom_ATP-bd_1"/>
</dbReference>